<dbReference type="AlphaFoldDB" id="A0A022QJY0"/>
<evidence type="ECO:0000313" key="6">
    <source>
        <dbReference type="Proteomes" id="UP000030748"/>
    </source>
</evidence>
<evidence type="ECO:0000313" key="5">
    <source>
        <dbReference type="EMBL" id="EYU28261.1"/>
    </source>
</evidence>
<dbReference type="Proteomes" id="UP000030748">
    <property type="component" value="Unassembled WGS sequence"/>
</dbReference>
<evidence type="ECO:0000256" key="2">
    <source>
        <dbReference type="ARBA" id="ARBA00006801"/>
    </source>
</evidence>
<keyword evidence="6" id="KW-1185">Reference proteome</keyword>
<sequence length="197" mass="22309">MPVKYVDYGLEYRHGVSKIGKVSVGGIKVLRRHTLIDKDPANHVEPSLRWVCDENGAIPCPPEDRGGCGESTLELRGLFCGDAISKLIEEAREYNELPSSIESNSCPKVFEGPNEESSNQYSVYSPNFKQTEDMTREDLMDFQQHWSKGEPIVVQKVIDTDPGLSWEPQATWASLCYVNRHHKELRMTTTNCLDFSK</sequence>
<comment type="similarity">
    <text evidence="2">Belongs to the JARID1 histone demethylase family.</text>
</comment>
<keyword evidence="4" id="KW-0539">Nucleus</keyword>
<dbReference type="GO" id="GO:0046872">
    <property type="term" value="F:metal ion binding"/>
    <property type="evidence" value="ECO:0007669"/>
    <property type="project" value="UniProtKB-KW"/>
</dbReference>
<dbReference type="STRING" id="4155.A0A022QJY0"/>
<dbReference type="GO" id="GO:0032454">
    <property type="term" value="F:histone H3K9 demethylase activity"/>
    <property type="evidence" value="ECO:0007669"/>
    <property type="project" value="InterPro"/>
</dbReference>
<evidence type="ECO:0000256" key="1">
    <source>
        <dbReference type="ARBA" id="ARBA00004123"/>
    </source>
</evidence>
<protein>
    <submittedName>
        <fullName evidence="5">Uncharacterized protein</fullName>
    </submittedName>
</protein>
<evidence type="ECO:0000256" key="4">
    <source>
        <dbReference type="ARBA" id="ARBA00023242"/>
    </source>
</evidence>
<organism evidence="5 6">
    <name type="scientific">Erythranthe guttata</name>
    <name type="common">Yellow monkey flower</name>
    <name type="synonym">Mimulus guttatus</name>
    <dbReference type="NCBI Taxonomy" id="4155"/>
    <lineage>
        <taxon>Eukaryota</taxon>
        <taxon>Viridiplantae</taxon>
        <taxon>Streptophyta</taxon>
        <taxon>Embryophyta</taxon>
        <taxon>Tracheophyta</taxon>
        <taxon>Spermatophyta</taxon>
        <taxon>Magnoliopsida</taxon>
        <taxon>eudicotyledons</taxon>
        <taxon>Gunneridae</taxon>
        <taxon>Pentapetalae</taxon>
        <taxon>asterids</taxon>
        <taxon>lamiids</taxon>
        <taxon>Lamiales</taxon>
        <taxon>Phrymaceae</taxon>
        <taxon>Erythranthe</taxon>
    </lineage>
</organism>
<dbReference type="InterPro" id="IPR045109">
    <property type="entry name" value="LSDs-like"/>
</dbReference>
<dbReference type="PANTHER" id="PTHR12549">
    <property type="entry name" value="JMJC DOMAIN-CONTAINING HISTONE DEMETHYLATION PROTEIN"/>
    <property type="match status" value="1"/>
</dbReference>
<comment type="subcellular location">
    <subcellularLocation>
        <location evidence="1">Nucleus</location>
    </subcellularLocation>
</comment>
<name>A0A022QJY0_ERYGU</name>
<evidence type="ECO:0000256" key="3">
    <source>
        <dbReference type="ARBA" id="ARBA00022723"/>
    </source>
</evidence>
<accession>A0A022QJY0</accession>
<proteinExistence type="inferred from homology"/>
<reference evidence="5 6" key="1">
    <citation type="journal article" date="2013" name="Proc. Natl. Acad. Sci. U.S.A.">
        <title>Fine-scale variation in meiotic recombination in Mimulus inferred from population shotgun sequencing.</title>
        <authorList>
            <person name="Hellsten U."/>
            <person name="Wright K.M."/>
            <person name="Jenkins J."/>
            <person name="Shu S."/>
            <person name="Yuan Y."/>
            <person name="Wessler S.R."/>
            <person name="Schmutz J."/>
            <person name="Willis J.H."/>
            <person name="Rokhsar D.S."/>
        </authorList>
    </citation>
    <scope>NUCLEOTIDE SEQUENCE [LARGE SCALE GENOMIC DNA]</scope>
    <source>
        <strain evidence="6">cv. DUN x IM62</strain>
    </source>
</reference>
<dbReference type="Gene3D" id="2.60.120.650">
    <property type="entry name" value="Cupin"/>
    <property type="match status" value="1"/>
</dbReference>
<gene>
    <name evidence="5" type="ORF">MIMGU_mgv11b0101882mg</name>
</gene>
<dbReference type="PANTHER" id="PTHR12549:SF11">
    <property type="entry name" value="LYSINE-SPECIFIC DEMETHYLASE JMJ25"/>
    <property type="match status" value="1"/>
</dbReference>
<dbReference type="GO" id="GO:0005634">
    <property type="term" value="C:nucleus"/>
    <property type="evidence" value="ECO:0007669"/>
    <property type="project" value="UniProtKB-SubCell"/>
</dbReference>
<feature type="non-terminal residue" evidence="5">
    <location>
        <position position="197"/>
    </location>
</feature>
<dbReference type="eggNOG" id="KOG1356">
    <property type="taxonomic scope" value="Eukaryota"/>
</dbReference>
<dbReference type="EMBL" id="KI631415">
    <property type="protein sequence ID" value="EYU28261.1"/>
    <property type="molecule type" value="Genomic_DNA"/>
</dbReference>
<keyword evidence="3" id="KW-0479">Metal-binding</keyword>